<dbReference type="SMART" id="SM00448">
    <property type="entry name" value="REC"/>
    <property type="match status" value="1"/>
</dbReference>
<dbReference type="FunFam" id="3.30.565.10:FF:000010">
    <property type="entry name" value="Sensor histidine kinase RcsC"/>
    <property type="match status" value="1"/>
</dbReference>
<name>A0A8J7Q3M1_9BACT</name>
<feature type="domain" description="Histidine kinase" evidence="7">
    <location>
        <begin position="187"/>
        <end position="408"/>
    </location>
</feature>
<keyword evidence="4" id="KW-0808">Transferase</keyword>
<dbReference type="InterPro" id="IPR001789">
    <property type="entry name" value="Sig_transdc_resp-reg_receiver"/>
</dbReference>
<dbReference type="InterPro" id="IPR036097">
    <property type="entry name" value="HisK_dim/P_sf"/>
</dbReference>
<dbReference type="Pfam" id="PF02518">
    <property type="entry name" value="HATPase_c"/>
    <property type="match status" value="1"/>
</dbReference>
<dbReference type="InterPro" id="IPR029016">
    <property type="entry name" value="GAF-like_dom_sf"/>
</dbReference>
<sequence length="558" mass="63182">MFTPAIPPCERRRLEALTELEILDTASEPCYDQLTGLAAEIAETPIALISLVDPTRQWFKAKVGLDASETTREISFCGHAINHAAPMVVPDTLEDPRFHDNPLVSGPPHIRFYMGFPLQTNTGYRLGTLCVIDRVPRNLTPKQTLQLSLIRDQIVRLFEARLLSKRYQEQLQESLNLAHEKRLFLASLSHEIRNPLNAIVGLTDLLLAPDHQEKDLDSIRYIRETCTTISRQLEDLLHHSRLDHGKVELEIRRFDLYELLRRIVATYQVPATKKGLSLSWSWDEELPHWFLGDAVRLEQVLTNLIGNALKFTKQGSVTLSVSGYECAEEGRRLKFQVTDTGEGIQPKRLDQLFKPYQQANPNTWRQHGGSGLGLCISKSLVELMGGRLTVESDIEVGSCFTIELHLTESQPPPARNQPPKAAAKPKKILLIEDHPINQKVTERLLRRKGHQTVVAATGREALTQFKNHHFDALLVDYHLPDCNGFTLVQTLRKMESESDLPPSPIAVLSGDKDIKNGHSWHEEKVHFFMAKPVTIEALETLLEHICSTNNDRETTHDL</sequence>
<proteinExistence type="predicted"/>
<protein>
    <recommendedName>
        <fullName evidence="2">histidine kinase</fullName>
        <ecNumber evidence="2">2.7.13.3</ecNumber>
    </recommendedName>
</protein>
<organism evidence="9 10">
    <name type="scientific">Acanthopleuribacter pedis</name>
    <dbReference type="NCBI Taxonomy" id="442870"/>
    <lineage>
        <taxon>Bacteria</taxon>
        <taxon>Pseudomonadati</taxon>
        <taxon>Acidobacteriota</taxon>
        <taxon>Holophagae</taxon>
        <taxon>Acanthopleuribacterales</taxon>
        <taxon>Acanthopleuribacteraceae</taxon>
        <taxon>Acanthopleuribacter</taxon>
    </lineage>
</organism>
<dbReference type="PRINTS" id="PR00344">
    <property type="entry name" value="BCTRLSENSOR"/>
</dbReference>
<keyword evidence="5" id="KW-0418">Kinase</keyword>
<dbReference type="PROSITE" id="PS50110">
    <property type="entry name" value="RESPONSE_REGULATORY"/>
    <property type="match status" value="1"/>
</dbReference>
<dbReference type="InterPro" id="IPR011006">
    <property type="entry name" value="CheY-like_superfamily"/>
</dbReference>
<dbReference type="Pfam" id="PF00072">
    <property type="entry name" value="Response_reg"/>
    <property type="match status" value="1"/>
</dbReference>
<dbReference type="SMART" id="SM00387">
    <property type="entry name" value="HATPase_c"/>
    <property type="match status" value="1"/>
</dbReference>
<dbReference type="Gene3D" id="3.40.50.2300">
    <property type="match status" value="1"/>
</dbReference>
<dbReference type="SMART" id="SM00065">
    <property type="entry name" value="GAF"/>
    <property type="match status" value="1"/>
</dbReference>
<dbReference type="CDD" id="cd17546">
    <property type="entry name" value="REC_hyHK_CKI1_RcsC-like"/>
    <property type="match status" value="1"/>
</dbReference>
<dbReference type="PANTHER" id="PTHR43047">
    <property type="entry name" value="TWO-COMPONENT HISTIDINE PROTEIN KINASE"/>
    <property type="match status" value="1"/>
</dbReference>
<dbReference type="SUPFAM" id="SSF55874">
    <property type="entry name" value="ATPase domain of HSP90 chaperone/DNA topoisomerase II/histidine kinase"/>
    <property type="match status" value="1"/>
</dbReference>
<keyword evidence="10" id="KW-1185">Reference proteome</keyword>
<keyword evidence="3 6" id="KW-0597">Phosphoprotein</keyword>
<evidence type="ECO:0000259" key="8">
    <source>
        <dbReference type="PROSITE" id="PS50110"/>
    </source>
</evidence>
<evidence type="ECO:0000313" key="9">
    <source>
        <dbReference type="EMBL" id="MBO1317457.1"/>
    </source>
</evidence>
<evidence type="ECO:0000256" key="6">
    <source>
        <dbReference type="PROSITE-ProRule" id="PRU00169"/>
    </source>
</evidence>
<accession>A0A8J7Q3M1</accession>
<evidence type="ECO:0000256" key="1">
    <source>
        <dbReference type="ARBA" id="ARBA00000085"/>
    </source>
</evidence>
<evidence type="ECO:0000256" key="3">
    <source>
        <dbReference type="ARBA" id="ARBA00022553"/>
    </source>
</evidence>
<reference evidence="9" key="1">
    <citation type="submission" date="2021-03" db="EMBL/GenBank/DDBJ databases">
        <authorList>
            <person name="Wang G."/>
        </authorList>
    </citation>
    <scope>NUCLEOTIDE SEQUENCE</scope>
    <source>
        <strain evidence="9">KCTC 12899</strain>
    </source>
</reference>
<dbReference type="InterPro" id="IPR003594">
    <property type="entry name" value="HATPase_dom"/>
</dbReference>
<dbReference type="SUPFAM" id="SSF52172">
    <property type="entry name" value="CheY-like"/>
    <property type="match status" value="1"/>
</dbReference>
<evidence type="ECO:0000256" key="4">
    <source>
        <dbReference type="ARBA" id="ARBA00022679"/>
    </source>
</evidence>
<dbReference type="InterPro" id="IPR036890">
    <property type="entry name" value="HATPase_C_sf"/>
</dbReference>
<feature type="domain" description="Response regulatory" evidence="8">
    <location>
        <begin position="427"/>
        <end position="546"/>
    </location>
</feature>
<dbReference type="SMART" id="SM00388">
    <property type="entry name" value="HisKA"/>
    <property type="match status" value="1"/>
</dbReference>
<dbReference type="InterPro" id="IPR005467">
    <property type="entry name" value="His_kinase_dom"/>
</dbReference>
<comment type="caution">
    <text evidence="9">The sequence shown here is derived from an EMBL/GenBank/DDBJ whole genome shotgun (WGS) entry which is preliminary data.</text>
</comment>
<dbReference type="Pfam" id="PF01590">
    <property type="entry name" value="GAF"/>
    <property type="match status" value="1"/>
</dbReference>
<dbReference type="Gene3D" id="1.10.287.130">
    <property type="match status" value="1"/>
</dbReference>
<gene>
    <name evidence="9" type="ORF">J3U88_03225</name>
</gene>
<dbReference type="GO" id="GO:0005886">
    <property type="term" value="C:plasma membrane"/>
    <property type="evidence" value="ECO:0007669"/>
    <property type="project" value="TreeGrafter"/>
</dbReference>
<evidence type="ECO:0000259" key="7">
    <source>
        <dbReference type="PROSITE" id="PS50109"/>
    </source>
</evidence>
<dbReference type="Gene3D" id="3.30.565.10">
    <property type="entry name" value="Histidine kinase-like ATPase, C-terminal domain"/>
    <property type="match status" value="1"/>
</dbReference>
<dbReference type="Proteomes" id="UP000664417">
    <property type="component" value="Unassembled WGS sequence"/>
</dbReference>
<feature type="modified residue" description="4-aspartylphosphate" evidence="6">
    <location>
        <position position="476"/>
    </location>
</feature>
<dbReference type="RefSeq" id="WP_207856693.1">
    <property type="nucleotide sequence ID" value="NZ_JAFREP010000002.1"/>
</dbReference>
<dbReference type="GO" id="GO:0000155">
    <property type="term" value="F:phosphorelay sensor kinase activity"/>
    <property type="evidence" value="ECO:0007669"/>
    <property type="project" value="InterPro"/>
</dbReference>
<dbReference type="EMBL" id="JAFREP010000002">
    <property type="protein sequence ID" value="MBO1317457.1"/>
    <property type="molecule type" value="Genomic_DNA"/>
</dbReference>
<dbReference type="EC" id="2.7.13.3" evidence="2"/>
<dbReference type="Pfam" id="PF00512">
    <property type="entry name" value="HisKA"/>
    <property type="match status" value="1"/>
</dbReference>
<dbReference type="CDD" id="cd16922">
    <property type="entry name" value="HATPase_EvgS-ArcB-TorS-like"/>
    <property type="match status" value="1"/>
</dbReference>
<comment type="catalytic activity">
    <reaction evidence="1">
        <text>ATP + protein L-histidine = ADP + protein N-phospho-L-histidine.</text>
        <dbReference type="EC" id="2.7.13.3"/>
    </reaction>
</comment>
<dbReference type="AlphaFoldDB" id="A0A8J7Q3M1"/>
<dbReference type="SUPFAM" id="SSF55781">
    <property type="entry name" value="GAF domain-like"/>
    <property type="match status" value="1"/>
</dbReference>
<dbReference type="CDD" id="cd00082">
    <property type="entry name" value="HisKA"/>
    <property type="match status" value="1"/>
</dbReference>
<evidence type="ECO:0000313" key="10">
    <source>
        <dbReference type="Proteomes" id="UP000664417"/>
    </source>
</evidence>
<dbReference type="SUPFAM" id="SSF47384">
    <property type="entry name" value="Homodimeric domain of signal transducing histidine kinase"/>
    <property type="match status" value="1"/>
</dbReference>
<dbReference type="GO" id="GO:0009927">
    <property type="term" value="F:histidine phosphotransfer kinase activity"/>
    <property type="evidence" value="ECO:0007669"/>
    <property type="project" value="TreeGrafter"/>
</dbReference>
<evidence type="ECO:0000256" key="5">
    <source>
        <dbReference type="ARBA" id="ARBA00022777"/>
    </source>
</evidence>
<dbReference type="PROSITE" id="PS50109">
    <property type="entry name" value="HIS_KIN"/>
    <property type="match status" value="1"/>
</dbReference>
<dbReference type="PANTHER" id="PTHR43047:SF72">
    <property type="entry name" value="OSMOSENSING HISTIDINE PROTEIN KINASE SLN1"/>
    <property type="match status" value="1"/>
</dbReference>
<evidence type="ECO:0000256" key="2">
    <source>
        <dbReference type="ARBA" id="ARBA00012438"/>
    </source>
</evidence>
<dbReference type="InterPro" id="IPR004358">
    <property type="entry name" value="Sig_transdc_His_kin-like_C"/>
</dbReference>
<dbReference type="InterPro" id="IPR003018">
    <property type="entry name" value="GAF"/>
</dbReference>
<dbReference type="InterPro" id="IPR003661">
    <property type="entry name" value="HisK_dim/P_dom"/>
</dbReference>
<dbReference type="Gene3D" id="3.30.450.40">
    <property type="match status" value="1"/>
</dbReference>